<protein>
    <recommendedName>
        <fullName evidence="4">SMP-30/Gluconolactonase/LRE-like region domain-containing protein</fullName>
    </recommendedName>
</protein>
<dbReference type="AlphaFoldDB" id="A0A1L7ABH7"/>
<proteinExistence type="inferred from homology"/>
<evidence type="ECO:0000256" key="1">
    <source>
        <dbReference type="ARBA" id="ARBA00008853"/>
    </source>
</evidence>
<dbReference type="GO" id="GO:0004341">
    <property type="term" value="F:gluconolactonase activity"/>
    <property type="evidence" value="ECO:0007669"/>
    <property type="project" value="TreeGrafter"/>
</dbReference>
<feature type="binding site" evidence="3">
    <location>
        <position position="151"/>
    </location>
    <ligand>
        <name>a divalent metal cation</name>
        <dbReference type="ChEBI" id="CHEBI:60240"/>
    </ligand>
</feature>
<feature type="domain" description="SMP-30/Gluconolactonase/LRE-like region" evidence="4">
    <location>
        <begin position="18"/>
        <end position="259"/>
    </location>
</feature>
<comment type="similarity">
    <text evidence="1">Belongs to the SMP-30/CGR1 family.</text>
</comment>
<dbReference type="Pfam" id="PF08450">
    <property type="entry name" value="SGL"/>
    <property type="match status" value="1"/>
</dbReference>
<dbReference type="STRING" id="257708.RGI145_01935"/>
<evidence type="ECO:0000313" key="5">
    <source>
        <dbReference type="EMBL" id="APT56060.1"/>
    </source>
</evidence>
<feature type="binding site" evidence="3">
    <location>
        <position position="102"/>
    </location>
    <ligand>
        <name>substrate</name>
    </ligand>
</feature>
<dbReference type="EMBL" id="CP015583">
    <property type="protein sequence ID" value="APT56060.1"/>
    <property type="molecule type" value="Genomic_DNA"/>
</dbReference>
<gene>
    <name evidence="5" type="ORF">RGI145_01935</name>
</gene>
<dbReference type="RefSeq" id="WP_075797014.1">
    <property type="nucleotide sequence ID" value="NZ_CP015583.1"/>
</dbReference>
<feature type="binding site" evidence="3">
    <location>
        <position position="19"/>
    </location>
    <ligand>
        <name>a divalent metal cation</name>
        <dbReference type="ChEBI" id="CHEBI:60240"/>
    </ligand>
</feature>
<dbReference type="SUPFAM" id="SSF63829">
    <property type="entry name" value="Calcium-dependent phosphotriesterase"/>
    <property type="match status" value="1"/>
</dbReference>
<dbReference type="Gene3D" id="2.120.10.30">
    <property type="entry name" value="TolB, C-terminal domain"/>
    <property type="match status" value="1"/>
</dbReference>
<comment type="cofactor">
    <cofactor evidence="3">
        <name>Zn(2+)</name>
        <dbReference type="ChEBI" id="CHEBI:29105"/>
    </cofactor>
    <text evidence="3">Binds 1 divalent metal cation per subunit.</text>
</comment>
<accession>A0A1L7ABH7</accession>
<evidence type="ECO:0000256" key="2">
    <source>
        <dbReference type="PIRSR" id="PIRSR605511-1"/>
    </source>
</evidence>
<evidence type="ECO:0000313" key="6">
    <source>
        <dbReference type="Proteomes" id="UP000185494"/>
    </source>
</evidence>
<organism evidence="5 6">
    <name type="scientific">Roseomonas gilardii</name>
    <dbReference type="NCBI Taxonomy" id="257708"/>
    <lineage>
        <taxon>Bacteria</taxon>
        <taxon>Pseudomonadati</taxon>
        <taxon>Pseudomonadota</taxon>
        <taxon>Alphaproteobacteria</taxon>
        <taxon>Acetobacterales</taxon>
        <taxon>Roseomonadaceae</taxon>
        <taxon>Roseomonas</taxon>
    </lineage>
</organism>
<feature type="binding site" evidence="3">
    <location>
        <position position="104"/>
    </location>
    <ligand>
        <name>substrate</name>
    </ligand>
</feature>
<keyword evidence="3" id="KW-0862">Zinc</keyword>
<sequence length="289" mass="31276">MTEPTIRILDVPPATTTGESPVWDARTGHLWWVDIQSPAIHRTDPRRQKIESWSMPSDVGSMGLCRSGRVLVSLRDGVHVFNPESGGLELLADVEPNHPRNRLNDGKTSPEGRFLVGSMDDTPDKVAGAALHSVAADRSHQRLREGLFVSNGLAWSPDGRSLWHSDSRQARIWISDYDPETGRVGPAREVAHVANETGRPDGAAVDAEGGYWSAGVSAGVLNRWLPDGTLDRSIRLPVKWPTMPCFGGPDLRTLYVTSLRKDGDGPVEGSLLEIQGLGVAGTPVGLFAD</sequence>
<feature type="binding site" evidence="3">
    <location>
        <position position="201"/>
    </location>
    <ligand>
        <name>a divalent metal cation</name>
        <dbReference type="ChEBI" id="CHEBI:60240"/>
    </ligand>
</feature>
<dbReference type="PRINTS" id="PR01790">
    <property type="entry name" value="SMP30FAMILY"/>
</dbReference>
<dbReference type="PANTHER" id="PTHR10907">
    <property type="entry name" value="REGUCALCIN"/>
    <property type="match status" value="1"/>
</dbReference>
<reference evidence="5 6" key="1">
    <citation type="submission" date="2016-05" db="EMBL/GenBank/DDBJ databases">
        <title>Complete Genome and Methylome Analysis of Psychrotrophic Bacterial Isolates from Antarctic Lake Untersee.</title>
        <authorList>
            <person name="Fomenkov A."/>
            <person name="Akimov V.N."/>
            <person name="Vasilyeva L.V."/>
            <person name="Andersen D."/>
            <person name="Vincze T."/>
            <person name="Roberts R.J."/>
        </authorList>
    </citation>
    <scope>NUCLEOTIDE SEQUENCE [LARGE SCALE GENOMIC DNA]</scope>
    <source>
        <strain evidence="5 6">U14-5</strain>
    </source>
</reference>
<dbReference type="PANTHER" id="PTHR10907:SF47">
    <property type="entry name" value="REGUCALCIN"/>
    <property type="match status" value="1"/>
</dbReference>
<name>A0A1L7ABH7_9PROT</name>
<dbReference type="eggNOG" id="COG3386">
    <property type="taxonomic scope" value="Bacteria"/>
</dbReference>
<dbReference type="InterPro" id="IPR005511">
    <property type="entry name" value="SMP-30"/>
</dbReference>
<dbReference type="KEGG" id="rgi:RGI145_01935"/>
<keyword evidence="3" id="KW-0479">Metal-binding</keyword>
<dbReference type="GO" id="GO:0005509">
    <property type="term" value="F:calcium ion binding"/>
    <property type="evidence" value="ECO:0007669"/>
    <property type="project" value="TreeGrafter"/>
</dbReference>
<dbReference type="GO" id="GO:0019853">
    <property type="term" value="P:L-ascorbic acid biosynthetic process"/>
    <property type="evidence" value="ECO:0007669"/>
    <property type="project" value="TreeGrafter"/>
</dbReference>
<dbReference type="InterPro" id="IPR011042">
    <property type="entry name" value="6-blade_b-propeller_TolB-like"/>
</dbReference>
<feature type="active site" description="Proton donor/acceptor" evidence="2">
    <location>
        <position position="201"/>
    </location>
</feature>
<dbReference type="Proteomes" id="UP000185494">
    <property type="component" value="Chromosome 1"/>
</dbReference>
<evidence type="ECO:0000259" key="4">
    <source>
        <dbReference type="Pfam" id="PF08450"/>
    </source>
</evidence>
<dbReference type="InterPro" id="IPR013658">
    <property type="entry name" value="SGL"/>
</dbReference>
<evidence type="ECO:0000256" key="3">
    <source>
        <dbReference type="PIRSR" id="PIRSR605511-2"/>
    </source>
</evidence>